<dbReference type="OrthoDB" id="9809852at2"/>
<evidence type="ECO:0000313" key="9">
    <source>
        <dbReference type="EMBL" id="SHJ53412.1"/>
    </source>
</evidence>
<dbReference type="Gene3D" id="3.90.1640.30">
    <property type="match status" value="1"/>
</dbReference>
<proteinExistence type="inferred from homology"/>
<keyword evidence="10" id="KW-1185">Reference proteome</keyword>
<feature type="domain" description="DDH" evidence="6">
    <location>
        <begin position="78"/>
        <end position="228"/>
    </location>
</feature>
<dbReference type="InterPro" id="IPR051673">
    <property type="entry name" value="SSDNA_exonuclease_RecJ"/>
</dbReference>
<evidence type="ECO:0000259" key="7">
    <source>
        <dbReference type="Pfam" id="PF02272"/>
    </source>
</evidence>
<evidence type="ECO:0000259" key="6">
    <source>
        <dbReference type="Pfam" id="PF01368"/>
    </source>
</evidence>
<evidence type="ECO:0000256" key="1">
    <source>
        <dbReference type="ARBA" id="ARBA00005915"/>
    </source>
</evidence>
<dbReference type="GO" id="GO:0008409">
    <property type="term" value="F:5'-3' exonuclease activity"/>
    <property type="evidence" value="ECO:0007669"/>
    <property type="project" value="InterPro"/>
</dbReference>
<comment type="similarity">
    <text evidence="1">Belongs to the RecJ family.</text>
</comment>
<dbReference type="EMBL" id="FQZX01000001">
    <property type="protein sequence ID" value="SHJ53412.1"/>
    <property type="molecule type" value="Genomic_DNA"/>
</dbReference>
<dbReference type="STRING" id="228958.SAMN04488007_0641"/>
<dbReference type="GO" id="GO:0003676">
    <property type="term" value="F:nucleic acid binding"/>
    <property type="evidence" value="ECO:0007669"/>
    <property type="project" value="InterPro"/>
</dbReference>
<keyword evidence="4" id="KW-0378">Hydrolase</keyword>
<dbReference type="PANTHER" id="PTHR30255:SF2">
    <property type="entry name" value="SINGLE-STRANDED-DNA-SPECIFIC EXONUCLEASE RECJ"/>
    <property type="match status" value="1"/>
</dbReference>
<dbReference type="Pfam" id="PF01368">
    <property type="entry name" value="DHH"/>
    <property type="match status" value="1"/>
</dbReference>
<dbReference type="AlphaFoldDB" id="A0A1M6K3G4"/>
<evidence type="ECO:0000313" key="10">
    <source>
        <dbReference type="Proteomes" id="UP000184314"/>
    </source>
</evidence>
<gene>
    <name evidence="9" type="ORF">SAMN04488007_0641</name>
</gene>
<dbReference type="GO" id="GO:0006281">
    <property type="term" value="P:DNA repair"/>
    <property type="evidence" value="ECO:0007669"/>
    <property type="project" value="InterPro"/>
</dbReference>
<keyword evidence="5 9" id="KW-0269">Exonuclease</keyword>
<dbReference type="Proteomes" id="UP000184314">
    <property type="component" value="Unassembled WGS sequence"/>
</dbReference>
<evidence type="ECO:0000256" key="4">
    <source>
        <dbReference type="ARBA" id="ARBA00022801"/>
    </source>
</evidence>
<evidence type="ECO:0000256" key="2">
    <source>
        <dbReference type="ARBA" id="ARBA00019841"/>
    </source>
</evidence>
<accession>A0A1M6K3G4</accession>
<reference evidence="10" key="1">
    <citation type="submission" date="2016-11" db="EMBL/GenBank/DDBJ databases">
        <authorList>
            <person name="Varghese N."/>
            <person name="Submissions S."/>
        </authorList>
    </citation>
    <scope>NUCLEOTIDE SEQUENCE [LARGE SCALE GENOMIC DNA]</scope>
    <source>
        <strain evidence="10">DSM 16478</strain>
    </source>
</reference>
<dbReference type="RefSeq" id="WP_073241205.1">
    <property type="nucleotide sequence ID" value="NZ_FQZX01000001.1"/>
</dbReference>
<dbReference type="InterPro" id="IPR038763">
    <property type="entry name" value="DHH_sf"/>
</dbReference>
<evidence type="ECO:0000256" key="5">
    <source>
        <dbReference type="ARBA" id="ARBA00022839"/>
    </source>
</evidence>
<sequence length="562" mass="62603">MRWTIKPKPKQEDIDTLASALKVDDLVAQLLLQRGISTYEEAKDFFRPQLEDLHDPFLMKDMDIAVNRIEEAIANGENILVYGDYDVDGTTAVALMSSYLLSYYPNVATYIPDRYDEGYGVSYKGIDFAEDNGFTLIVALDCGVKAIDKVAYAKEKGIDFIICDHHRPGTILPSAVAVLDPKREDCSYPYDELCGCGVGFKLIQALGSQRGETIDDVIYYLDLVATAIGADIVPITGENRILAFYGLQVINQQPRAGFKAIINQINKTELTITDVVFIIAPRINAAGRMKHGQYAVNLLTETNIDQAIKYAAEIEIFNTDRRGLDQEITIEALGQIQENQEEEGFTSVVYKDTWHKGVIGIVASRLTETYYRPTLVFTKSGDKLAASARSVRGFDVYNALEGCADYIEQFGGHKYAAGLTMLEEQYNNFKHQFEKVVKESIDPQMLIPEISIDTVIELKDINAKLMRILKQFAPFGPGNMSPVFMAEDLKDAGYAKGVGKEEAHLKVSVVQQGSHRIDGIGFNMGDKLSLVTGRKPFSAVFSIDENEWQGNVSLQLKLRDIK</sequence>
<dbReference type="PANTHER" id="PTHR30255">
    <property type="entry name" value="SINGLE-STRANDED-DNA-SPECIFIC EXONUCLEASE RECJ"/>
    <property type="match status" value="1"/>
</dbReference>
<feature type="domain" description="DHHA1" evidence="7">
    <location>
        <begin position="349"/>
        <end position="439"/>
    </location>
</feature>
<dbReference type="Gene3D" id="3.10.310.30">
    <property type="match status" value="1"/>
</dbReference>
<protein>
    <recommendedName>
        <fullName evidence="2">Single-stranded-DNA-specific exonuclease RecJ</fullName>
    </recommendedName>
</protein>
<dbReference type="InterPro" id="IPR004610">
    <property type="entry name" value="RecJ"/>
</dbReference>
<dbReference type="Pfam" id="PF02272">
    <property type="entry name" value="DHHA1"/>
    <property type="match status" value="1"/>
</dbReference>
<evidence type="ECO:0000259" key="8">
    <source>
        <dbReference type="Pfam" id="PF17768"/>
    </source>
</evidence>
<dbReference type="Pfam" id="PF17768">
    <property type="entry name" value="RecJ_OB"/>
    <property type="match status" value="1"/>
</dbReference>
<dbReference type="GO" id="GO:0006310">
    <property type="term" value="P:DNA recombination"/>
    <property type="evidence" value="ECO:0007669"/>
    <property type="project" value="InterPro"/>
</dbReference>
<name>A0A1M6K3G4_9FLAO</name>
<dbReference type="InterPro" id="IPR001667">
    <property type="entry name" value="DDH_dom"/>
</dbReference>
<dbReference type="NCBIfam" id="TIGR00644">
    <property type="entry name" value="recJ"/>
    <property type="match status" value="1"/>
</dbReference>
<feature type="domain" description="RecJ OB" evidence="8">
    <location>
        <begin position="452"/>
        <end position="560"/>
    </location>
</feature>
<evidence type="ECO:0000256" key="3">
    <source>
        <dbReference type="ARBA" id="ARBA00022722"/>
    </source>
</evidence>
<dbReference type="SUPFAM" id="SSF64182">
    <property type="entry name" value="DHH phosphoesterases"/>
    <property type="match status" value="1"/>
</dbReference>
<dbReference type="InterPro" id="IPR041122">
    <property type="entry name" value="RecJ_OB"/>
</dbReference>
<keyword evidence="3" id="KW-0540">Nuclease</keyword>
<dbReference type="InterPro" id="IPR003156">
    <property type="entry name" value="DHHA1_dom"/>
</dbReference>
<organism evidence="9 10">
    <name type="scientific">Maribacter aquivivus</name>
    <dbReference type="NCBI Taxonomy" id="228958"/>
    <lineage>
        <taxon>Bacteria</taxon>
        <taxon>Pseudomonadati</taxon>
        <taxon>Bacteroidota</taxon>
        <taxon>Flavobacteriia</taxon>
        <taxon>Flavobacteriales</taxon>
        <taxon>Flavobacteriaceae</taxon>
        <taxon>Maribacter</taxon>
    </lineage>
</organism>